<dbReference type="SUPFAM" id="SSF52210">
    <property type="entry name" value="Succinyl-CoA synthetase domains"/>
    <property type="match status" value="2"/>
</dbReference>
<dbReference type="InterPro" id="IPR051538">
    <property type="entry name" value="Acyl-CoA_Synth/Transferase"/>
</dbReference>
<dbReference type="InterPro" id="IPR043938">
    <property type="entry name" value="Ligase_CoA_dom"/>
</dbReference>
<dbReference type="Gene3D" id="3.40.50.261">
    <property type="entry name" value="Succinyl-CoA synthetase domains"/>
    <property type="match status" value="2"/>
</dbReference>
<dbReference type="FunFam" id="3.30.1490.20:FF:000020">
    <property type="entry name" value="Protein lysine acetyltransferase"/>
    <property type="match status" value="1"/>
</dbReference>
<dbReference type="Gene3D" id="3.30.470.20">
    <property type="entry name" value="ATP-grasp fold, B domain"/>
    <property type="match status" value="1"/>
</dbReference>
<feature type="domain" description="ATP-grasp" evidence="6">
    <location>
        <begin position="490"/>
        <end position="526"/>
    </location>
</feature>
<keyword evidence="2 5" id="KW-0547">Nucleotide-binding</keyword>
<dbReference type="SUPFAM" id="SSF56059">
    <property type="entry name" value="Glutathione synthetase ATP-binding domain-like"/>
    <property type="match status" value="1"/>
</dbReference>
<keyword evidence="1" id="KW-0436">Ligase</keyword>
<accession>A0A7C2TI59</accession>
<dbReference type="Pfam" id="PF13549">
    <property type="entry name" value="ATP-grasp_5"/>
    <property type="match status" value="1"/>
</dbReference>
<organism evidence="7">
    <name type="scientific">Desulfurivibrio alkaliphilus</name>
    <dbReference type="NCBI Taxonomy" id="427923"/>
    <lineage>
        <taxon>Bacteria</taxon>
        <taxon>Pseudomonadati</taxon>
        <taxon>Thermodesulfobacteriota</taxon>
        <taxon>Desulfobulbia</taxon>
        <taxon>Desulfobulbales</taxon>
        <taxon>Desulfobulbaceae</taxon>
        <taxon>Desulfurivibrio</taxon>
    </lineage>
</organism>
<name>A0A7C2TI59_9BACT</name>
<dbReference type="AlphaFoldDB" id="A0A7C2TI59"/>
<dbReference type="PANTHER" id="PTHR43334:SF1">
    <property type="entry name" value="3-HYDROXYPROPIONATE--COA LIGASE [ADP-FORMING]"/>
    <property type="match status" value="1"/>
</dbReference>
<dbReference type="InterPro" id="IPR011761">
    <property type="entry name" value="ATP-grasp"/>
</dbReference>
<evidence type="ECO:0000256" key="5">
    <source>
        <dbReference type="PROSITE-ProRule" id="PRU00409"/>
    </source>
</evidence>
<evidence type="ECO:0000259" key="6">
    <source>
        <dbReference type="PROSITE" id="PS50975"/>
    </source>
</evidence>
<dbReference type="InterPro" id="IPR003781">
    <property type="entry name" value="CoA-bd"/>
</dbReference>
<dbReference type="PANTHER" id="PTHR43334">
    <property type="entry name" value="ACETATE--COA LIGASE [ADP-FORMING]"/>
    <property type="match status" value="1"/>
</dbReference>
<dbReference type="GO" id="GO:0043758">
    <property type="term" value="F:acetate-CoA ligase (ADP-forming) activity"/>
    <property type="evidence" value="ECO:0007669"/>
    <property type="project" value="InterPro"/>
</dbReference>
<dbReference type="EMBL" id="DSDS01000138">
    <property type="protein sequence ID" value="HET98244.1"/>
    <property type="molecule type" value="Genomic_DNA"/>
</dbReference>
<protein>
    <submittedName>
        <fullName evidence="7">CoA-binding protein</fullName>
    </submittedName>
</protein>
<proteinExistence type="inferred from homology"/>
<dbReference type="PROSITE" id="PS50975">
    <property type="entry name" value="ATP_GRASP"/>
    <property type="match status" value="1"/>
</dbReference>
<reference evidence="7" key="1">
    <citation type="journal article" date="2020" name="mSystems">
        <title>Genome- and Community-Level Interaction Insights into Carbon Utilization and Element Cycling Functions of Hydrothermarchaeota in Hydrothermal Sediment.</title>
        <authorList>
            <person name="Zhou Z."/>
            <person name="Liu Y."/>
            <person name="Xu W."/>
            <person name="Pan J."/>
            <person name="Luo Z.H."/>
            <person name="Li M."/>
        </authorList>
    </citation>
    <scope>NUCLEOTIDE SEQUENCE [LARGE SCALE GENOMIC DNA]</scope>
    <source>
        <strain evidence="7">SpSt-1224</strain>
    </source>
</reference>
<dbReference type="Gene3D" id="3.40.50.720">
    <property type="entry name" value="NAD(P)-binding Rossmann-like Domain"/>
    <property type="match status" value="1"/>
</dbReference>
<dbReference type="Gene3D" id="3.30.1490.20">
    <property type="entry name" value="ATP-grasp fold, A domain"/>
    <property type="match status" value="1"/>
</dbReference>
<evidence type="ECO:0000256" key="2">
    <source>
        <dbReference type="ARBA" id="ARBA00022741"/>
    </source>
</evidence>
<dbReference type="Pfam" id="PF19045">
    <property type="entry name" value="Ligase_CoA_2"/>
    <property type="match status" value="1"/>
</dbReference>
<comment type="caution">
    <text evidence="7">The sequence shown here is derived from an EMBL/GenBank/DDBJ whole genome shotgun (WGS) entry which is preliminary data.</text>
</comment>
<gene>
    <name evidence="7" type="ORF">ENN98_06070</name>
</gene>
<dbReference type="GO" id="GO:0046872">
    <property type="term" value="F:metal ion binding"/>
    <property type="evidence" value="ECO:0007669"/>
    <property type="project" value="InterPro"/>
</dbReference>
<dbReference type="InterPro" id="IPR036291">
    <property type="entry name" value="NAD(P)-bd_dom_sf"/>
</dbReference>
<evidence type="ECO:0000313" key="7">
    <source>
        <dbReference type="EMBL" id="HET98244.1"/>
    </source>
</evidence>
<dbReference type="InterPro" id="IPR016102">
    <property type="entry name" value="Succinyl-CoA_synth-like"/>
</dbReference>
<dbReference type="SMART" id="SM00881">
    <property type="entry name" value="CoA_binding"/>
    <property type="match status" value="1"/>
</dbReference>
<dbReference type="GO" id="GO:0005524">
    <property type="term" value="F:ATP binding"/>
    <property type="evidence" value="ECO:0007669"/>
    <property type="project" value="UniProtKB-UniRule"/>
</dbReference>
<dbReference type="Pfam" id="PF13607">
    <property type="entry name" value="Succ_CoA_lig"/>
    <property type="match status" value="1"/>
</dbReference>
<comment type="similarity">
    <text evidence="4">In the N-terminal section; belongs to the acetate CoA ligase alpha subunit family.</text>
</comment>
<evidence type="ECO:0000256" key="3">
    <source>
        <dbReference type="ARBA" id="ARBA00022840"/>
    </source>
</evidence>
<dbReference type="SUPFAM" id="SSF51735">
    <property type="entry name" value="NAD(P)-binding Rossmann-fold domains"/>
    <property type="match status" value="1"/>
</dbReference>
<keyword evidence="3 5" id="KW-0067">ATP-binding</keyword>
<dbReference type="InterPro" id="IPR032875">
    <property type="entry name" value="Succ_CoA_lig_flav_dom"/>
</dbReference>
<dbReference type="Pfam" id="PF13380">
    <property type="entry name" value="CoA_binding_2"/>
    <property type="match status" value="1"/>
</dbReference>
<evidence type="ECO:0000256" key="1">
    <source>
        <dbReference type="ARBA" id="ARBA00022598"/>
    </source>
</evidence>
<sequence>MSSQLRPLLYPASIAIIGASRTPGKVGHDILANLLAGGFAGELVPVNPAGSEILGLPCLPELKGAGKKIDLAVIAVPRPLVEGAVTDALAAGAGAVVVITAGFKEMDAEGAALEKRLASLCTARQARMLGPNCLGLINSRHRMNASFAAKMPTPGNISVISQSGALATAILDLAAGRHLGLAKLISIGNKADISEVDLLSALTTDPDSRVIIAYLEDISSGEEFIKAATETSSQKPVVILKSGTTAAGQQAASSHTGVLAGADIAYGAAFRRSGVIRADTFESLFDYATAFAMQPLPAGDRVLIITNAGGPGTMAADAVEQAGMKVAVLDSNTAAALRSKLPRAASVGNPIDVLGDAEPERYATVLTAAQNDPAVDAIVVILTPQAMTRPAETARAIAACLKGDKPVVAAFMGGEDVLPGRAELVAAGLPDYPSPERAVAALKAMHEYACWRKRPPRVVTRFRVNRRRVERIITRRLRSGHSQLGEVKSKSVLAAYGFQVPEGYLATSTEEAVEVAERIGFPVALKIVSPDIIHKSDLGGVRLNVIDAAATRDAFDLMMLRIRQNAPNAMVEGIYVEKMLNKGLEVIIGMSRDPQFGPMLMFGLGGIFVEVMKDVTFHLAPISEADAVMMLKSTRSYEILEGRRGQQGVDLVAIAQGLQRISQLTTDFPQIIELDINPFIVGEIGRPPVVADARMTLR</sequence>
<evidence type="ECO:0000256" key="4">
    <source>
        <dbReference type="ARBA" id="ARBA00060888"/>
    </source>
</evidence>
<dbReference type="InterPro" id="IPR013815">
    <property type="entry name" value="ATP_grasp_subdomain_1"/>
</dbReference>
<dbReference type="Proteomes" id="UP000885986">
    <property type="component" value="Unassembled WGS sequence"/>
</dbReference>